<evidence type="ECO:0000256" key="14">
    <source>
        <dbReference type="SAM" id="Phobius"/>
    </source>
</evidence>
<evidence type="ECO:0008006" key="17">
    <source>
        <dbReference type="Google" id="ProtNLM"/>
    </source>
</evidence>
<evidence type="ECO:0000256" key="10">
    <source>
        <dbReference type="ARBA" id="ARBA00023136"/>
    </source>
</evidence>
<feature type="transmembrane region" description="Helical" evidence="14">
    <location>
        <begin position="222"/>
        <end position="240"/>
    </location>
</feature>
<keyword evidence="3" id="KW-0813">Transport</keyword>
<dbReference type="PANTHER" id="PTHR48086:SF3">
    <property type="entry name" value="SODIUM_PROLINE SYMPORTER"/>
    <property type="match status" value="1"/>
</dbReference>
<evidence type="ECO:0000256" key="6">
    <source>
        <dbReference type="ARBA" id="ARBA00022847"/>
    </source>
</evidence>
<keyword evidence="7 14" id="KW-1133">Transmembrane helix</keyword>
<evidence type="ECO:0000256" key="2">
    <source>
        <dbReference type="ARBA" id="ARBA00006434"/>
    </source>
</evidence>
<name>A0A662DB09_UNCAE</name>
<accession>A0A662DB09</accession>
<keyword evidence="10 14" id="KW-0472">Membrane</keyword>
<dbReference type="InterPro" id="IPR001734">
    <property type="entry name" value="Na/solute_symporter"/>
</dbReference>
<proteinExistence type="inferred from homology"/>
<comment type="caution">
    <text evidence="15">The sequence shown here is derived from an EMBL/GenBank/DDBJ whole genome shotgun (WGS) entry which is preliminary data.</text>
</comment>
<keyword evidence="6" id="KW-0769">Symport</keyword>
<feature type="transmembrane region" description="Helical" evidence="14">
    <location>
        <begin position="167"/>
        <end position="187"/>
    </location>
</feature>
<evidence type="ECO:0000256" key="5">
    <source>
        <dbReference type="ARBA" id="ARBA00022692"/>
    </source>
</evidence>
<dbReference type="InterPro" id="IPR050277">
    <property type="entry name" value="Sodium:Solute_Symporter"/>
</dbReference>
<evidence type="ECO:0000256" key="7">
    <source>
        <dbReference type="ARBA" id="ARBA00022989"/>
    </source>
</evidence>
<keyword evidence="9" id="KW-0406">Ion transport</keyword>
<protein>
    <recommendedName>
        <fullName evidence="17">Sodium:solute symporter family protein</fullName>
    </recommendedName>
</protein>
<evidence type="ECO:0000256" key="13">
    <source>
        <dbReference type="RuleBase" id="RU362091"/>
    </source>
</evidence>
<feature type="transmembrane region" description="Helical" evidence="14">
    <location>
        <begin position="77"/>
        <end position="99"/>
    </location>
</feature>
<comment type="catalytic activity">
    <reaction evidence="12">
        <text>L-proline(in) + Na(+)(in) = L-proline(out) + Na(+)(out)</text>
        <dbReference type="Rhea" id="RHEA:28967"/>
        <dbReference type="ChEBI" id="CHEBI:29101"/>
        <dbReference type="ChEBI" id="CHEBI:60039"/>
    </reaction>
</comment>
<gene>
    <name evidence="15" type="ORF">DRJ04_08315</name>
</gene>
<evidence type="ECO:0000256" key="1">
    <source>
        <dbReference type="ARBA" id="ARBA00004651"/>
    </source>
</evidence>
<sequence>VLIFAFKGSGGFGNVSKVVSQKGLENYYNIFGNAKYSLFYIIIISFTFAWVISAEIWQRFSAAKSVRDAQKLSRGALYINIPLYFFVVIIGMLALAMYPEKPEGQHIMVLVIQDYVPPVLAGISFAGLLAALMSTMDTAINTGSLVLTEDIYHRCFKKDASEAQLVLFGRISATIMAVCGIFISIAIKDLLWVLWMASDILASGVFWPLILGIYTKWGTTKGAIASMLVGAVFVLWHYLIDLGVALTSIIPAWPGRSWPFSIFWGIVVGLVVYVVASLLTQSDEERMKTERFMKRFAE</sequence>
<evidence type="ECO:0000256" key="4">
    <source>
        <dbReference type="ARBA" id="ARBA00022475"/>
    </source>
</evidence>
<dbReference type="GO" id="GO:0006814">
    <property type="term" value="P:sodium ion transport"/>
    <property type="evidence" value="ECO:0007669"/>
    <property type="project" value="UniProtKB-KW"/>
</dbReference>
<evidence type="ECO:0000313" key="15">
    <source>
        <dbReference type="EMBL" id="RLE11312.1"/>
    </source>
</evidence>
<dbReference type="Pfam" id="PF00474">
    <property type="entry name" value="SSF"/>
    <property type="match status" value="1"/>
</dbReference>
<dbReference type="Gene3D" id="1.20.1730.10">
    <property type="entry name" value="Sodium/glucose cotransporter"/>
    <property type="match status" value="1"/>
</dbReference>
<dbReference type="Proteomes" id="UP000280417">
    <property type="component" value="Unassembled WGS sequence"/>
</dbReference>
<evidence type="ECO:0000256" key="9">
    <source>
        <dbReference type="ARBA" id="ARBA00023065"/>
    </source>
</evidence>
<keyword evidence="4" id="KW-1003">Cell membrane</keyword>
<comment type="subcellular location">
    <subcellularLocation>
        <location evidence="1">Cell membrane</location>
        <topology evidence="1">Multi-pass membrane protein</topology>
    </subcellularLocation>
</comment>
<organism evidence="15 16">
    <name type="scientific">Aerophobetes bacterium</name>
    <dbReference type="NCBI Taxonomy" id="2030807"/>
    <lineage>
        <taxon>Bacteria</taxon>
        <taxon>Candidatus Aerophobota</taxon>
    </lineage>
</organism>
<dbReference type="InterPro" id="IPR038377">
    <property type="entry name" value="Na/Glc_symporter_sf"/>
</dbReference>
<dbReference type="AlphaFoldDB" id="A0A662DB09"/>
<evidence type="ECO:0000256" key="11">
    <source>
        <dbReference type="ARBA" id="ARBA00023201"/>
    </source>
</evidence>
<keyword evidence="11" id="KW-0739">Sodium transport</keyword>
<comment type="similarity">
    <text evidence="2 13">Belongs to the sodium:solute symporter (SSF) (TC 2.A.21) family.</text>
</comment>
<feature type="non-terminal residue" evidence="15">
    <location>
        <position position="1"/>
    </location>
</feature>
<feature type="transmembrane region" description="Helical" evidence="14">
    <location>
        <begin position="193"/>
        <end position="215"/>
    </location>
</feature>
<reference evidence="15 16" key="1">
    <citation type="submission" date="2018-06" db="EMBL/GenBank/DDBJ databases">
        <title>Extensive metabolic versatility and redundancy in microbially diverse, dynamic hydrothermal sediments.</title>
        <authorList>
            <person name="Dombrowski N."/>
            <person name="Teske A."/>
            <person name="Baker B.J."/>
        </authorList>
    </citation>
    <scope>NUCLEOTIDE SEQUENCE [LARGE SCALE GENOMIC DNA]</scope>
    <source>
        <strain evidence="15">B3_G15</strain>
    </source>
</reference>
<evidence type="ECO:0000256" key="3">
    <source>
        <dbReference type="ARBA" id="ARBA00022448"/>
    </source>
</evidence>
<evidence type="ECO:0000256" key="12">
    <source>
        <dbReference type="ARBA" id="ARBA00033708"/>
    </source>
</evidence>
<feature type="transmembrane region" description="Helical" evidence="14">
    <location>
        <begin position="37"/>
        <end position="57"/>
    </location>
</feature>
<evidence type="ECO:0000313" key="16">
    <source>
        <dbReference type="Proteomes" id="UP000280417"/>
    </source>
</evidence>
<feature type="transmembrane region" description="Helical" evidence="14">
    <location>
        <begin position="260"/>
        <end position="279"/>
    </location>
</feature>
<dbReference type="PROSITE" id="PS50283">
    <property type="entry name" value="NA_SOLUT_SYMP_3"/>
    <property type="match status" value="1"/>
</dbReference>
<dbReference type="GO" id="GO:0005886">
    <property type="term" value="C:plasma membrane"/>
    <property type="evidence" value="ECO:0007669"/>
    <property type="project" value="UniProtKB-SubCell"/>
</dbReference>
<dbReference type="GO" id="GO:0015293">
    <property type="term" value="F:symporter activity"/>
    <property type="evidence" value="ECO:0007669"/>
    <property type="project" value="UniProtKB-KW"/>
</dbReference>
<keyword evidence="5 14" id="KW-0812">Transmembrane</keyword>
<evidence type="ECO:0000256" key="8">
    <source>
        <dbReference type="ARBA" id="ARBA00023053"/>
    </source>
</evidence>
<keyword evidence="8" id="KW-0915">Sodium</keyword>
<dbReference type="EMBL" id="QMQA01000264">
    <property type="protein sequence ID" value="RLE11312.1"/>
    <property type="molecule type" value="Genomic_DNA"/>
</dbReference>
<dbReference type="PANTHER" id="PTHR48086">
    <property type="entry name" value="SODIUM/PROLINE SYMPORTER-RELATED"/>
    <property type="match status" value="1"/>
</dbReference>